<evidence type="ECO:0000256" key="5">
    <source>
        <dbReference type="ARBA" id="ARBA00022989"/>
    </source>
</evidence>
<dbReference type="PANTHER" id="PTHR10686">
    <property type="entry name" value="FOLATE TRANSPORTER"/>
    <property type="match status" value="1"/>
</dbReference>
<dbReference type="Pfam" id="PF01770">
    <property type="entry name" value="Folate_carrier"/>
    <property type="match status" value="2"/>
</dbReference>
<feature type="transmembrane region" description="Helical" evidence="9">
    <location>
        <begin position="519"/>
        <end position="538"/>
    </location>
</feature>
<dbReference type="PIRSF" id="PIRSF500795">
    <property type="entry name" value="Thiamine_transporter_2"/>
    <property type="match status" value="1"/>
</dbReference>
<dbReference type="GO" id="GO:0015234">
    <property type="term" value="F:thiamine transmembrane transporter activity"/>
    <property type="evidence" value="ECO:0007669"/>
    <property type="project" value="UniProtKB-UniRule"/>
</dbReference>
<feature type="transmembrane region" description="Helical" evidence="9">
    <location>
        <begin position="822"/>
        <end position="842"/>
    </location>
</feature>
<keyword evidence="7" id="KW-0325">Glycoprotein</keyword>
<feature type="transmembrane region" description="Helical" evidence="9">
    <location>
        <begin position="879"/>
        <end position="901"/>
    </location>
</feature>
<dbReference type="NCBIfam" id="TIGR00806">
    <property type="entry name" value="rfc"/>
    <property type="match status" value="1"/>
</dbReference>
<feature type="transmembrane region" description="Helical" evidence="9">
    <location>
        <begin position="789"/>
        <end position="810"/>
    </location>
</feature>
<feature type="transmembrane region" description="Helical" evidence="9">
    <location>
        <begin position="848"/>
        <end position="867"/>
    </location>
</feature>
<feature type="transmembrane region" description="Helical" evidence="9">
    <location>
        <begin position="426"/>
        <end position="447"/>
    </location>
</feature>
<dbReference type="InterPro" id="IPR028337">
    <property type="entry name" value="ThTr-2"/>
</dbReference>
<dbReference type="SUPFAM" id="SSF103473">
    <property type="entry name" value="MFS general substrate transporter"/>
    <property type="match status" value="2"/>
</dbReference>
<sequence>MSCCKEPRSSWVFPTAMLSLYGFFANCRPAEPFLTPYLVGPYKNISEEQVTNYLFPIWTYSYLALLLPVFLLTDLLRYKVVIVAQGLFLVNNYILLCFAQGLTAMTVLQVNFAIVTSTEVAYFSYIYSIISVRLYQRATGYLRSAMLTGYTFGSFLGQVLVSVAGVSYFCVNAITLGIVSVAFVVSFCLPTPHRGMFFRGETEVPTTQEHHSAAEENTEGAEEESTQVAGGGWCSWNTIAHAGHLLWRSFLQSYSSKQLVYWSLWWALATAGYFQIFNYVQLMWNHIEPSGSSSVYNGGVEAIATLLGAGAAFTIGHVKVTWEVWGEVALGMFSAVAAAAVFLIGLTSSIWASYAGYIIFKASYMLLITITMFQIAENLSMQCYALTFGINNFTAVLLQTTVTAIVVDEHVLGMDIVSQFVIYGTYYAAISLLFMIRGTYTACQHYCRLRLDRESREDTKTEAISSYKFRAGWGYPTALLCTYGFFSSVKPLEPFLIPYLSGPDKNITAEQVNNQIFPVWTYSYLVVLIPVFLLTDYLRYKPVVIFQGVNLLVTSGLLLWAQGVAAMQIMEVFYSVVTACEVAYFSYIYSVVDLQHYQKVTAYCRSVQLLGYTVGSVLGQLMVSFSLMSYQGILVLNLVLISIALVTSCFLPMPQKSMFFHRKQGVDDAATSPPVQTSINETTGEPASNGVMEPQLDRSARTVDREGHERNPEILRNQDIAACNNTASRDTGQCFGVLLRLWREFLQCYSKQLLYWSLWWALATCGYNQTVNYVQVLWDHVGGSQNFAIYNGGVEAVSNLFSAAMAYAVGFTKVNWATWGELALGSFSGLGAASLFLMTFIGNIWVCYVAYVIFKCLYMLLITIAMFQIAADLSIERYALVFGGNNFVALVLQTVITAIVVDSRGLSLKIIPQFIVYGSYFTGITILFLLRGLYTVVSTRSRTNVSQTQREDALKWEVRDEVYKHCNTKPQGARAGRYGDQGANLPKWA</sequence>
<feature type="region of interest" description="Disordered" evidence="8">
    <location>
        <begin position="670"/>
        <end position="692"/>
    </location>
</feature>
<dbReference type="AlphaFoldDB" id="A0A0P7UDQ4"/>
<evidence type="ECO:0000256" key="9">
    <source>
        <dbReference type="SAM" id="Phobius"/>
    </source>
</evidence>
<keyword evidence="3 7" id="KW-0813">Transport</keyword>
<organism evidence="10 11">
    <name type="scientific">Scleropages formosus</name>
    <name type="common">Asian bonytongue</name>
    <name type="synonym">Osteoglossum formosum</name>
    <dbReference type="NCBI Taxonomy" id="113540"/>
    <lineage>
        <taxon>Eukaryota</taxon>
        <taxon>Metazoa</taxon>
        <taxon>Chordata</taxon>
        <taxon>Craniata</taxon>
        <taxon>Vertebrata</taxon>
        <taxon>Euteleostomi</taxon>
        <taxon>Actinopterygii</taxon>
        <taxon>Neopterygii</taxon>
        <taxon>Teleostei</taxon>
        <taxon>Osteoglossocephala</taxon>
        <taxon>Osteoglossomorpha</taxon>
        <taxon>Osteoglossiformes</taxon>
        <taxon>Osteoglossidae</taxon>
        <taxon>Scleropages</taxon>
    </lineage>
</organism>
<comment type="function">
    <text evidence="7">Mediates high affinity thiamine uptake, probably via a proton anti-port mechanism. Has no folate transport activity.</text>
</comment>
<dbReference type="PIRSF" id="PIRSF028739">
    <property type="entry name" value="Folate_carrier"/>
    <property type="match status" value="1"/>
</dbReference>
<dbReference type="InterPro" id="IPR002666">
    <property type="entry name" value="Folate_carrier"/>
</dbReference>
<evidence type="ECO:0000256" key="1">
    <source>
        <dbReference type="ARBA" id="ARBA00004141"/>
    </source>
</evidence>
<dbReference type="PANTHER" id="PTHR10686:SF37">
    <property type="entry name" value="THIAMINE TRANSPORTER 2"/>
    <property type="match status" value="1"/>
</dbReference>
<keyword evidence="6 7" id="KW-0472">Membrane</keyword>
<feature type="transmembrane region" description="Helical" evidence="9">
    <location>
        <begin position="913"/>
        <end position="934"/>
    </location>
</feature>
<feature type="transmembrane region" description="Helical" evidence="9">
    <location>
        <begin position="383"/>
        <end position="406"/>
    </location>
</feature>
<feature type="transmembrane region" description="Helical" evidence="9">
    <location>
        <begin position="140"/>
        <end position="160"/>
    </location>
</feature>
<comment type="similarity">
    <text evidence="2 7">Belongs to the reduced folate carrier (RFC) transporter (TC 2.A.48) family.</text>
</comment>
<gene>
    <name evidence="10" type="ORF">Z043_113390</name>
</gene>
<evidence type="ECO:0000256" key="7">
    <source>
        <dbReference type="PIRNR" id="PIRNR028739"/>
    </source>
</evidence>
<feature type="transmembrane region" description="Helical" evidence="9">
    <location>
        <begin position="572"/>
        <end position="589"/>
    </location>
</feature>
<accession>A0A0P7UDQ4</accession>
<dbReference type="InterPro" id="IPR036259">
    <property type="entry name" value="MFS_trans_sf"/>
</dbReference>
<evidence type="ECO:0000256" key="3">
    <source>
        <dbReference type="ARBA" id="ARBA00022448"/>
    </source>
</evidence>
<evidence type="ECO:0000256" key="6">
    <source>
        <dbReference type="ARBA" id="ARBA00023136"/>
    </source>
</evidence>
<proteinExistence type="inferred from homology"/>
<keyword evidence="5 7" id="KW-1133">Transmembrane helix</keyword>
<dbReference type="Proteomes" id="UP000034805">
    <property type="component" value="Unassembled WGS sequence"/>
</dbReference>
<dbReference type="FunFam" id="1.20.1250.20:FF:000225">
    <property type="entry name" value="Solute carrier family 19 member 1"/>
    <property type="match status" value="1"/>
</dbReference>
<feature type="transmembrane region" description="Helical" evidence="9">
    <location>
        <begin position="633"/>
        <end position="653"/>
    </location>
</feature>
<comment type="subcellular location">
    <subcellularLocation>
        <location evidence="1 7">Membrane</location>
        <topology evidence="1 7">Multi-pass membrane protein</topology>
    </subcellularLocation>
</comment>
<evidence type="ECO:0000313" key="11">
    <source>
        <dbReference type="Proteomes" id="UP000034805"/>
    </source>
</evidence>
<feature type="transmembrane region" description="Helical" evidence="9">
    <location>
        <begin position="259"/>
        <end position="276"/>
    </location>
</feature>
<feature type="transmembrane region" description="Helical" evidence="9">
    <location>
        <begin position="357"/>
        <end position="376"/>
    </location>
</feature>
<comment type="caution">
    <text evidence="10">The sequence shown here is derived from an EMBL/GenBank/DDBJ whole genome shotgun (WGS) entry which is preliminary data.</text>
</comment>
<evidence type="ECO:0000256" key="2">
    <source>
        <dbReference type="ARBA" id="ARBA00005773"/>
    </source>
</evidence>
<feature type="transmembrane region" description="Helical" evidence="9">
    <location>
        <begin position="166"/>
        <end position="189"/>
    </location>
</feature>
<reference evidence="10 11" key="1">
    <citation type="submission" date="2015-08" db="EMBL/GenBank/DDBJ databases">
        <title>The genome of the Asian arowana (Scleropages formosus).</title>
        <authorList>
            <person name="Tan M.H."/>
            <person name="Gan H.M."/>
            <person name="Croft L.J."/>
            <person name="Austin C.M."/>
        </authorList>
    </citation>
    <scope>NUCLEOTIDE SEQUENCE [LARGE SCALE GENOMIC DNA]</scope>
    <source>
        <strain evidence="10">Aro1</strain>
    </source>
</reference>
<evidence type="ECO:0000313" key="10">
    <source>
        <dbReference type="EMBL" id="KPP67967.1"/>
    </source>
</evidence>
<feature type="transmembrane region" description="Helical" evidence="9">
    <location>
        <begin position="296"/>
        <end position="316"/>
    </location>
</feature>
<feature type="transmembrane region" description="Helical" evidence="9">
    <location>
        <begin position="328"/>
        <end position="351"/>
    </location>
</feature>
<feature type="transmembrane region" description="Helical" evidence="9">
    <location>
        <begin position="753"/>
        <end position="769"/>
    </location>
</feature>
<evidence type="ECO:0000256" key="8">
    <source>
        <dbReference type="SAM" id="MobiDB-lite"/>
    </source>
</evidence>
<feature type="compositionally biased region" description="Polar residues" evidence="8">
    <location>
        <begin position="673"/>
        <end position="686"/>
    </location>
</feature>
<dbReference type="Gene3D" id="1.20.1250.20">
    <property type="entry name" value="MFS general substrate transporter like domains"/>
    <property type="match status" value="2"/>
</dbReference>
<evidence type="ECO:0000256" key="4">
    <source>
        <dbReference type="ARBA" id="ARBA00022692"/>
    </source>
</evidence>
<feature type="transmembrane region" description="Helical" evidence="9">
    <location>
        <begin position="53"/>
        <end position="73"/>
    </location>
</feature>
<feature type="transmembrane region" description="Helical" evidence="9">
    <location>
        <begin position="545"/>
        <end position="566"/>
    </location>
</feature>
<feature type="transmembrane region" description="Helical" evidence="9">
    <location>
        <begin position="80"/>
        <end position="102"/>
    </location>
</feature>
<dbReference type="GO" id="GO:0005886">
    <property type="term" value="C:plasma membrane"/>
    <property type="evidence" value="ECO:0007669"/>
    <property type="project" value="UniProtKB-UniRule"/>
</dbReference>
<keyword evidence="4 7" id="KW-0812">Transmembrane</keyword>
<name>A0A0P7UDQ4_SCLFO</name>
<feature type="transmembrane region" description="Helical" evidence="9">
    <location>
        <begin position="108"/>
        <end position="128"/>
    </location>
</feature>
<protein>
    <recommendedName>
        <fullName evidence="7">Thiamine transporter 2</fullName>
        <shortName evidence="7">ThTr-2</shortName>
        <shortName evidence="7">ThTr2</shortName>
    </recommendedName>
    <alternativeName>
        <fullName evidence="7">Solute carrier family 19 member 3</fullName>
    </alternativeName>
</protein>
<dbReference type="EMBL" id="JARO02004753">
    <property type="protein sequence ID" value="KPP67967.1"/>
    <property type="molecule type" value="Genomic_DNA"/>
</dbReference>